<evidence type="ECO:0000313" key="1">
    <source>
        <dbReference type="EMBL" id="HHQ80776.1"/>
    </source>
</evidence>
<gene>
    <name evidence="1" type="ORF">ENM78_04950</name>
</gene>
<name>A0A7J3ZKY6_9CREN</name>
<accession>A0A7J3ZKY6</accession>
<dbReference type="EMBL" id="DRZC01000071">
    <property type="protein sequence ID" value="HHQ80776.1"/>
    <property type="molecule type" value="Genomic_DNA"/>
</dbReference>
<comment type="caution">
    <text evidence="1">The sequence shown here is derived from an EMBL/GenBank/DDBJ whole genome shotgun (WGS) entry which is preliminary data.</text>
</comment>
<reference evidence="1" key="1">
    <citation type="journal article" date="2020" name="mSystems">
        <title>Genome- and Community-Level Interaction Insights into Carbon Utilization and Element Cycling Functions of Hydrothermarchaeota in Hydrothermal Sediment.</title>
        <authorList>
            <person name="Zhou Z."/>
            <person name="Liu Y."/>
            <person name="Xu W."/>
            <person name="Pan J."/>
            <person name="Luo Z.H."/>
            <person name="Li M."/>
        </authorList>
    </citation>
    <scope>NUCLEOTIDE SEQUENCE [LARGE SCALE GENOMIC DNA]</scope>
    <source>
        <strain evidence="1">SpSt-1116</strain>
    </source>
</reference>
<evidence type="ECO:0008006" key="2">
    <source>
        <dbReference type="Google" id="ProtNLM"/>
    </source>
</evidence>
<sequence length="318" mass="35547">MLQEPAGGAIVDVAKSVDRMVRKALEWSKENIDVIMNFLNEHTNLIVSYSGTGAIPAKIFSSIVRVLVQSRGFEALPSSEVAVHIAPYREERFAVLHFMPEMWSRNETARLSDVLFLMEVPSLYIVPDANDPVLSRKIPRDSILATPPGADPLTCQVLISALSSVKYAVRLTSRGDLRVNRLLYEFSEYAGIVQDLLDSYTDSLVELLSHATRGRSIVLLYTSILEPVALSMARVLHESTSVEAYELSFGLGLVKRGGQEVYIVHSTPEEDLVRDARFRALREGVKLKTIELRTDPLSAMLYGYILSMLLRELRSLHV</sequence>
<dbReference type="AlphaFoldDB" id="A0A7J3ZKY6"/>
<proteinExistence type="predicted"/>
<organism evidence="1">
    <name type="scientific">Fervidicoccus fontis</name>
    <dbReference type="NCBI Taxonomy" id="683846"/>
    <lineage>
        <taxon>Archaea</taxon>
        <taxon>Thermoproteota</taxon>
        <taxon>Thermoprotei</taxon>
        <taxon>Fervidicoccales</taxon>
        <taxon>Fervidicoccaceae</taxon>
        <taxon>Fervidicoccus</taxon>
    </lineage>
</organism>
<protein>
    <recommendedName>
        <fullName evidence="2">Bifunctional glucose-6-phosphate/mannose-6-phosphate isomerase C-terminal domain-containing protein</fullName>
    </recommendedName>
</protein>